<evidence type="ECO:0000313" key="3">
    <source>
        <dbReference type="Proteomes" id="UP000031668"/>
    </source>
</evidence>
<evidence type="ECO:0000256" key="1">
    <source>
        <dbReference type="SAM" id="SignalP"/>
    </source>
</evidence>
<dbReference type="EMBL" id="JWZT01005390">
    <property type="protein sequence ID" value="KII60924.1"/>
    <property type="molecule type" value="Genomic_DNA"/>
</dbReference>
<keyword evidence="1" id="KW-0732">Signal</keyword>
<feature type="chain" id="PRO_5002164203" evidence="1">
    <location>
        <begin position="20"/>
        <end position="128"/>
    </location>
</feature>
<comment type="caution">
    <text evidence="2">The sequence shown here is derived from an EMBL/GenBank/DDBJ whole genome shotgun (WGS) entry which is preliminary data.</text>
</comment>
<keyword evidence="3" id="KW-1185">Reference proteome</keyword>
<accession>A0A0C2M9C2</accession>
<sequence>MGYINLVLISCLVFLESRSEDVLVPPKTQDIVVNPLEAQIISEAIIETNSIKIDPKNKDKWYKPRNSEVDLFKMILANDPKLKADPNAIEFGKRKPNKVAFGNIDGKLMIIYEVRMDLKGNGNMLELS</sequence>
<gene>
    <name evidence="2" type="ORF">RF11_13897</name>
</gene>
<name>A0A0C2M9C2_THEKT</name>
<dbReference type="Proteomes" id="UP000031668">
    <property type="component" value="Unassembled WGS sequence"/>
</dbReference>
<dbReference type="AlphaFoldDB" id="A0A0C2M9C2"/>
<evidence type="ECO:0000313" key="2">
    <source>
        <dbReference type="EMBL" id="KII60924.1"/>
    </source>
</evidence>
<protein>
    <submittedName>
        <fullName evidence="2">Uncharacterized protein</fullName>
    </submittedName>
</protein>
<organism evidence="2 3">
    <name type="scientific">Thelohanellus kitauei</name>
    <name type="common">Myxosporean</name>
    <dbReference type="NCBI Taxonomy" id="669202"/>
    <lineage>
        <taxon>Eukaryota</taxon>
        <taxon>Metazoa</taxon>
        <taxon>Cnidaria</taxon>
        <taxon>Myxozoa</taxon>
        <taxon>Myxosporea</taxon>
        <taxon>Bivalvulida</taxon>
        <taxon>Platysporina</taxon>
        <taxon>Myxobolidae</taxon>
        <taxon>Thelohanellus</taxon>
    </lineage>
</organism>
<reference evidence="2 3" key="1">
    <citation type="journal article" date="2014" name="Genome Biol. Evol.">
        <title>The genome of the myxosporean Thelohanellus kitauei shows adaptations to nutrient acquisition within its fish host.</title>
        <authorList>
            <person name="Yang Y."/>
            <person name="Xiong J."/>
            <person name="Zhou Z."/>
            <person name="Huo F."/>
            <person name="Miao W."/>
            <person name="Ran C."/>
            <person name="Liu Y."/>
            <person name="Zhang J."/>
            <person name="Feng J."/>
            <person name="Wang M."/>
            <person name="Wang M."/>
            <person name="Wang L."/>
            <person name="Yao B."/>
        </authorList>
    </citation>
    <scope>NUCLEOTIDE SEQUENCE [LARGE SCALE GENOMIC DNA]</scope>
    <source>
        <strain evidence="2">Wuqing</strain>
    </source>
</reference>
<feature type="signal peptide" evidence="1">
    <location>
        <begin position="1"/>
        <end position="19"/>
    </location>
</feature>
<proteinExistence type="predicted"/>